<gene>
    <name evidence="2" type="ORF">HOLleu_20539</name>
</gene>
<dbReference type="CDD" id="cd09274">
    <property type="entry name" value="RNase_HI_RT_Ty3"/>
    <property type="match status" value="1"/>
</dbReference>
<dbReference type="InterPro" id="IPR041577">
    <property type="entry name" value="RT_RNaseH_2"/>
</dbReference>
<dbReference type="FunFam" id="3.10.20.370:FF:000001">
    <property type="entry name" value="Retrovirus-related Pol polyprotein from transposon 17.6-like protein"/>
    <property type="match status" value="1"/>
</dbReference>
<dbReference type="Gene3D" id="3.10.20.370">
    <property type="match status" value="1"/>
</dbReference>
<proteinExistence type="predicted"/>
<dbReference type="InterPro" id="IPR050951">
    <property type="entry name" value="Retrovirus_Pol_polyprotein"/>
</dbReference>
<protein>
    <recommendedName>
        <fullName evidence="1">Reverse transcriptase/retrotransposon-derived protein RNase H-like domain-containing protein</fullName>
    </recommendedName>
</protein>
<dbReference type="EMBL" id="JAIZAY010000009">
    <property type="protein sequence ID" value="KAJ8036533.1"/>
    <property type="molecule type" value="Genomic_DNA"/>
</dbReference>
<dbReference type="FunFam" id="3.30.70.270:FF:000026">
    <property type="entry name" value="Transposon Ty3-G Gag-Pol polyprotein"/>
    <property type="match status" value="1"/>
</dbReference>
<sequence>MQDHDEKVKKLMERCREINLRLNNGKVRFKKDEVAFMGLLITNHGLKPDPKKVEAVTKMPKPTDVQSLQRFIGFVTYLSKFLPQLSDACEPLRKLTLKDAEWSWHEVHENASDHIKKLVTSQPVLKYYDLAKELTLQSDASETGLGATLMQEGHPIAFASRALSHVETRYAQIERELLSVIFGLERFHQYTYGHHVTVQTDHKPLESIVKKPLYKAPKCLQRMLLRMQEYDVTLGYRPGKQMQLADTYHGISAR</sequence>
<dbReference type="AlphaFoldDB" id="A0A9Q1C1I9"/>
<dbReference type="PANTHER" id="PTHR37984">
    <property type="entry name" value="PROTEIN CBG26694"/>
    <property type="match status" value="1"/>
</dbReference>
<name>A0A9Q1C1I9_HOLLE</name>
<accession>A0A9Q1C1I9</accession>
<organism evidence="2 3">
    <name type="scientific">Holothuria leucospilota</name>
    <name type="common">Black long sea cucumber</name>
    <name type="synonym">Mertensiothuria leucospilota</name>
    <dbReference type="NCBI Taxonomy" id="206669"/>
    <lineage>
        <taxon>Eukaryota</taxon>
        <taxon>Metazoa</taxon>
        <taxon>Echinodermata</taxon>
        <taxon>Eleutherozoa</taxon>
        <taxon>Echinozoa</taxon>
        <taxon>Holothuroidea</taxon>
        <taxon>Aspidochirotacea</taxon>
        <taxon>Aspidochirotida</taxon>
        <taxon>Holothuriidae</taxon>
        <taxon>Holothuria</taxon>
    </lineage>
</organism>
<comment type="caution">
    <text evidence="2">The sequence shown here is derived from an EMBL/GenBank/DDBJ whole genome shotgun (WGS) entry which is preliminary data.</text>
</comment>
<dbReference type="Gene3D" id="3.30.70.270">
    <property type="match status" value="2"/>
</dbReference>
<evidence type="ECO:0000313" key="3">
    <source>
        <dbReference type="Proteomes" id="UP001152320"/>
    </source>
</evidence>
<reference evidence="2" key="1">
    <citation type="submission" date="2021-10" db="EMBL/GenBank/DDBJ databases">
        <title>Tropical sea cucumber genome reveals ecological adaptation and Cuvierian tubules defense mechanism.</title>
        <authorList>
            <person name="Chen T."/>
        </authorList>
    </citation>
    <scope>NUCLEOTIDE SEQUENCE</scope>
    <source>
        <strain evidence="2">Nanhai2018</strain>
        <tissue evidence="2">Muscle</tissue>
    </source>
</reference>
<dbReference type="InterPro" id="IPR043128">
    <property type="entry name" value="Rev_trsase/Diguanyl_cyclase"/>
</dbReference>
<dbReference type="Pfam" id="PF17919">
    <property type="entry name" value="RT_RNaseH_2"/>
    <property type="match status" value="1"/>
</dbReference>
<feature type="domain" description="Reverse transcriptase/retrotransposon-derived protein RNase H-like" evidence="1">
    <location>
        <begin position="104"/>
        <end position="198"/>
    </location>
</feature>
<dbReference type="SUPFAM" id="SSF56672">
    <property type="entry name" value="DNA/RNA polymerases"/>
    <property type="match status" value="1"/>
</dbReference>
<dbReference type="Proteomes" id="UP001152320">
    <property type="component" value="Chromosome 9"/>
</dbReference>
<dbReference type="PANTHER" id="PTHR37984:SF8">
    <property type="entry name" value="CCHC-TYPE DOMAIN-CONTAINING PROTEIN"/>
    <property type="match status" value="1"/>
</dbReference>
<evidence type="ECO:0000313" key="2">
    <source>
        <dbReference type="EMBL" id="KAJ8036533.1"/>
    </source>
</evidence>
<dbReference type="InterPro" id="IPR043502">
    <property type="entry name" value="DNA/RNA_pol_sf"/>
</dbReference>
<keyword evidence="3" id="KW-1185">Reference proteome</keyword>
<evidence type="ECO:0000259" key="1">
    <source>
        <dbReference type="Pfam" id="PF17919"/>
    </source>
</evidence>
<dbReference type="OrthoDB" id="6148745at2759"/>